<proteinExistence type="predicted"/>
<accession>A0AA86W1N1</accession>
<dbReference type="PANTHER" id="PTHR22593">
    <property type="entry name" value="TRANSMEMBRANE PROTEIN 18"/>
    <property type="match status" value="1"/>
</dbReference>
<dbReference type="Gene3D" id="2.60.200.20">
    <property type="match status" value="1"/>
</dbReference>
<dbReference type="Pfam" id="PF00498">
    <property type="entry name" value="FHA"/>
    <property type="match status" value="1"/>
</dbReference>
<reference evidence="3" key="1">
    <citation type="submission" date="2023-10" db="EMBL/GenBank/DDBJ databases">
        <authorList>
            <person name="Domelevo Entfellner J.-B."/>
        </authorList>
    </citation>
    <scope>NUCLEOTIDE SEQUENCE</scope>
</reference>
<feature type="region of interest" description="Disordered" evidence="1">
    <location>
        <begin position="1"/>
        <end position="22"/>
    </location>
</feature>
<dbReference type="InterPro" id="IPR008984">
    <property type="entry name" value="SMAD_FHA_dom_sf"/>
</dbReference>
<dbReference type="AlphaFoldDB" id="A0AA86W1N1"/>
<evidence type="ECO:0000259" key="2">
    <source>
        <dbReference type="PROSITE" id="PS50006"/>
    </source>
</evidence>
<dbReference type="SUPFAM" id="SSF49879">
    <property type="entry name" value="SMAD/FHA domain"/>
    <property type="match status" value="1"/>
</dbReference>
<dbReference type="EMBL" id="OY731407">
    <property type="protein sequence ID" value="CAJ1976814.1"/>
    <property type="molecule type" value="Genomic_DNA"/>
</dbReference>
<dbReference type="Gramene" id="rna-AYBTSS11_LOCUS28957">
    <property type="protein sequence ID" value="CAJ1976814.1"/>
    <property type="gene ID" value="gene-AYBTSS11_LOCUS28957"/>
</dbReference>
<evidence type="ECO:0000256" key="1">
    <source>
        <dbReference type="SAM" id="MobiDB-lite"/>
    </source>
</evidence>
<protein>
    <recommendedName>
        <fullName evidence="2">FHA domain-containing protein</fullName>
    </recommendedName>
</protein>
<keyword evidence="4" id="KW-1185">Reference proteome</keyword>
<sequence>MADIDMAQMSNNNKKPEQEKHEKFPVLTVLKNNAVLKNIFILRDDDNDDQTVLIGRHPDCNIVLTHPSVSRFHLRIRSNPSSRTLSLVDLASVHGTRVLGRKLEPGASVELKEGDTFTVGVSSRLYRLSWVPLTQLNVYVPQQQAKEDEHGEIIKDENLEYTVEEEIPVAEDIISLCCDDESKNHSKDKGLAVINGTETSCFHTNSGGEYILCECQNTVLSPPHIQSPPHPKSVDEFDNTEKIEACPKVEMPEETNLLCTLREYLTQNICLPVVEAVQGTKMQQFQSPHGTFAKQPPSLEMHWSSLSTNADPASFDERFVDAVAVIPTESEFGCTHGDTDKVDDILITGPRTFNSENTCLIVDKNIPDSEFHQMEVVEEFSVDSVPEGEKQGEMHWSSLPTNIDPESFDVKDVAAIPTESEFGFTHGDSDKVENILTSGPRTSNFENKCLIVDKDIPDSAFHQMEVIEEVSVDSIPDEEKCMEEYTSKLQDLSEKTCCEEGYSLDEIVEDNGNKCIKNIGTAPSNEKSLPVVTLIPTESEFGYALRDNEKIEDIIEMESQIINRENTSLLDEEVIPGSKFQLINVVEDVSMDSISDGEKEDKCGKELESKLHASLNAKSCQEPGNSLDEIAEDNGKKCAKSISPMSFRVESPNSSMSQEVVSNITAKNQTPQPLTVVTECSGGELLEKYVEPTEKSSTFGSIWSRKCKAASAPQVRAGKSRFMSTSKLGTEVKKSNVKDVINKSMPKDLSSVFDVEEIYFTSNKENLSSNTYHVQLMRKKGKLEEIKLPTSRRSPNLSCFSRSISNKGNRSTKVPQELKSQRKPLKCLINSVYEQDMLESKKKSVTISAAESMDESSICGQISNKCTKPSQHTSREQKRSWDMVVDTPSLLNKESRKALQLLQGLKGTRLIIPRSGNEF</sequence>
<dbReference type="Proteomes" id="UP001189624">
    <property type="component" value="Chromosome 10"/>
</dbReference>
<evidence type="ECO:0000313" key="4">
    <source>
        <dbReference type="Proteomes" id="UP001189624"/>
    </source>
</evidence>
<dbReference type="SMART" id="SM00240">
    <property type="entry name" value="FHA"/>
    <property type="match status" value="1"/>
</dbReference>
<dbReference type="CDD" id="cd22691">
    <property type="entry name" value="FHA_PS1-like"/>
    <property type="match status" value="1"/>
</dbReference>
<feature type="domain" description="FHA" evidence="2">
    <location>
        <begin position="52"/>
        <end position="103"/>
    </location>
</feature>
<dbReference type="PROSITE" id="PS50006">
    <property type="entry name" value="FHA_DOMAIN"/>
    <property type="match status" value="1"/>
</dbReference>
<gene>
    <name evidence="3" type="ORF">AYBTSS11_LOCUS28957</name>
</gene>
<dbReference type="GO" id="GO:0031965">
    <property type="term" value="C:nuclear membrane"/>
    <property type="evidence" value="ECO:0007669"/>
    <property type="project" value="TreeGrafter"/>
</dbReference>
<name>A0AA86W1N1_9FABA</name>
<evidence type="ECO:0000313" key="3">
    <source>
        <dbReference type="EMBL" id="CAJ1976814.1"/>
    </source>
</evidence>
<dbReference type="PANTHER" id="PTHR22593:SF8">
    <property type="entry name" value="FHA DOMAIN-CONTAINING PROTEIN PS1"/>
    <property type="match status" value="1"/>
</dbReference>
<dbReference type="InterPro" id="IPR000253">
    <property type="entry name" value="FHA_dom"/>
</dbReference>
<organism evidence="3 4">
    <name type="scientific">Sphenostylis stenocarpa</name>
    <dbReference type="NCBI Taxonomy" id="92480"/>
    <lineage>
        <taxon>Eukaryota</taxon>
        <taxon>Viridiplantae</taxon>
        <taxon>Streptophyta</taxon>
        <taxon>Embryophyta</taxon>
        <taxon>Tracheophyta</taxon>
        <taxon>Spermatophyta</taxon>
        <taxon>Magnoliopsida</taxon>
        <taxon>eudicotyledons</taxon>
        <taxon>Gunneridae</taxon>
        <taxon>Pentapetalae</taxon>
        <taxon>rosids</taxon>
        <taxon>fabids</taxon>
        <taxon>Fabales</taxon>
        <taxon>Fabaceae</taxon>
        <taxon>Papilionoideae</taxon>
        <taxon>50 kb inversion clade</taxon>
        <taxon>NPAAA clade</taxon>
        <taxon>indigoferoid/millettioid clade</taxon>
        <taxon>Phaseoleae</taxon>
        <taxon>Sphenostylis</taxon>
    </lineage>
</organism>